<sequence length="135" mass="14262">MSESFGAAAPQGAPSGRCGARDRTPFSARVYEVVKRIPRGKVATYGQVAALAGSPRNARFVGFALHANPEPGVIPCHRVVFRDGSLAPGFAFGGDERQRQLLEEEGVAFVPPPAGSANAGADGWRVDLGRCQWRA</sequence>
<feature type="domain" description="Methylated-DNA-[protein]-cysteine S-methyltransferase DNA binding" evidence="2">
    <location>
        <begin position="25"/>
        <end position="107"/>
    </location>
</feature>
<dbReference type="CDD" id="cd06445">
    <property type="entry name" value="ATase"/>
    <property type="match status" value="1"/>
</dbReference>
<proteinExistence type="predicted"/>
<evidence type="ECO:0000313" key="4">
    <source>
        <dbReference type="Proteomes" id="UP000812844"/>
    </source>
</evidence>
<keyword evidence="4" id="KW-1185">Reference proteome</keyword>
<dbReference type="PANTHER" id="PTHR42942:SF1">
    <property type="entry name" value="ALKYLTRANSFERASE-LIKE PROTEIN 1"/>
    <property type="match status" value="1"/>
</dbReference>
<feature type="region of interest" description="Disordered" evidence="1">
    <location>
        <begin position="1"/>
        <end position="21"/>
    </location>
</feature>
<dbReference type="InterPro" id="IPR052520">
    <property type="entry name" value="ATL_DNA_repair"/>
</dbReference>
<gene>
    <name evidence="3" type="ORF">KIH73_01245</name>
</gene>
<protein>
    <submittedName>
        <fullName evidence="3">MGMT family protein</fullName>
    </submittedName>
</protein>
<dbReference type="PROSITE" id="PS00374">
    <property type="entry name" value="MGMT"/>
    <property type="match status" value="1"/>
</dbReference>
<dbReference type="InterPro" id="IPR014048">
    <property type="entry name" value="MethylDNA_cys_MeTrfase_DNA-bd"/>
</dbReference>
<dbReference type="Proteomes" id="UP000812844">
    <property type="component" value="Unassembled WGS sequence"/>
</dbReference>
<evidence type="ECO:0000256" key="1">
    <source>
        <dbReference type="SAM" id="MobiDB-lite"/>
    </source>
</evidence>
<dbReference type="NCBIfam" id="TIGR00589">
    <property type="entry name" value="ogt"/>
    <property type="match status" value="1"/>
</dbReference>
<dbReference type="EMBL" id="JAHBBD010000001">
    <property type="protein sequence ID" value="MBW3082020.1"/>
    <property type="molecule type" value="Genomic_DNA"/>
</dbReference>
<evidence type="ECO:0000259" key="2">
    <source>
        <dbReference type="Pfam" id="PF01035"/>
    </source>
</evidence>
<evidence type="ECO:0000313" key="3">
    <source>
        <dbReference type="EMBL" id="MBW3082020.1"/>
    </source>
</evidence>
<dbReference type="PANTHER" id="PTHR42942">
    <property type="entry name" value="6-O-METHYLGUANINE DNA METHYLTRANSFERASE"/>
    <property type="match status" value="1"/>
</dbReference>
<reference evidence="3 4" key="1">
    <citation type="submission" date="2021-05" db="EMBL/GenBank/DDBJ databases">
        <title>Phylogenetic classification of ten novel species belonging to the genus Bifidobacterium comprising B. colchicus sp. nov., B. abeli sp. nov., B. bicoloris sp. nov., B. guerezis sp. nov., B. rosaliae sp. nov., B. santillanensis sp. nov., B. argentati sp. nov., B. amazzoni sp. nov., B. pluviali sp. nov., and B. pinnaculum sp. nov.</title>
        <authorList>
            <person name="Lugli G.A."/>
            <person name="Ruiz Garcia L."/>
            <person name="Margolles A."/>
            <person name="Ventura M."/>
        </authorList>
    </citation>
    <scope>NUCLEOTIDE SEQUENCE [LARGE SCALE GENOMIC DNA]</scope>
    <source>
        <strain evidence="3 4">6T3</strain>
    </source>
</reference>
<accession>A0ABS6W6A7</accession>
<name>A0ABS6W6A7_9BIFI</name>
<organism evidence="3 4">
    <name type="scientific">Bifidobacterium phasiani</name>
    <dbReference type="NCBI Taxonomy" id="2834431"/>
    <lineage>
        <taxon>Bacteria</taxon>
        <taxon>Bacillati</taxon>
        <taxon>Actinomycetota</taxon>
        <taxon>Actinomycetes</taxon>
        <taxon>Bifidobacteriales</taxon>
        <taxon>Bifidobacteriaceae</taxon>
        <taxon>Bifidobacterium</taxon>
    </lineage>
</organism>
<dbReference type="InterPro" id="IPR001497">
    <property type="entry name" value="MethylDNA_cys_MeTrfase_AS"/>
</dbReference>
<comment type="caution">
    <text evidence="3">The sequence shown here is derived from an EMBL/GenBank/DDBJ whole genome shotgun (WGS) entry which is preliminary data.</text>
</comment>
<dbReference type="Pfam" id="PF01035">
    <property type="entry name" value="DNA_binding_1"/>
    <property type="match status" value="1"/>
</dbReference>
<dbReference type="RefSeq" id="WP_219079696.1">
    <property type="nucleotide sequence ID" value="NZ_JAHBBD010000001.1"/>
</dbReference>